<gene>
    <name evidence="2" type="ORF">C4K04_3351</name>
</gene>
<dbReference type="EMBL" id="CP027753">
    <property type="protein sequence ID" value="AZE49023.1"/>
    <property type="molecule type" value="Genomic_DNA"/>
</dbReference>
<dbReference type="AlphaFoldDB" id="A0A3G7TPI5"/>
<feature type="region of interest" description="Disordered" evidence="1">
    <location>
        <begin position="1"/>
        <end position="43"/>
    </location>
</feature>
<proteinExistence type="predicted"/>
<evidence type="ECO:0000256" key="1">
    <source>
        <dbReference type="SAM" id="MobiDB-lite"/>
    </source>
</evidence>
<evidence type="ECO:0000313" key="2">
    <source>
        <dbReference type="EMBL" id="AZE49023.1"/>
    </source>
</evidence>
<sequence length="43" mass="4968">MPTSDPWTPYLAASKNKEKNQRYRCPNRQKQGTDNDTALPFTP</sequence>
<organism evidence="2 3">
    <name type="scientific">Pseudomonas chlororaphis</name>
    <dbReference type="NCBI Taxonomy" id="587753"/>
    <lineage>
        <taxon>Bacteria</taxon>
        <taxon>Pseudomonadati</taxon>
        <taxon>Pseudomonadota</taxon>
        <taxon>Gammaproteobacteria</taxon>
        <taxon>Pseudomonadales</taxon>
        <taxon>Pseudomonadaceae</taxon>
        <taxon>Pseudomonas</taxon>
    </lineage>
</organism>
<protein>
    <submittedName>
        <fullName evidence="2">Uncharacterized protein</fullName>
    </submittedName>
</protein>
<dbReference type="Proteomes" id="UP000268048">
    <property type="component" value="Chromosome"/>
</dbReference>
<name>A0A3G7TPI5_9PSED</name>
<reference evidence="2 3" key="1">
    <citation type="submission" date="2018-03" db="EMBL/GenBank/DDBJ databases">
        <title>Diversity of phytobeneficial traits revealed by whole-genome analysis of worldwide-isolated phenazine-producing Pseudomonas spp.</title>
        <authorList>
            <person name="Biessy A."/>
            <person name="Novinscak A."/>
            <person name="Blom J."/>
            <person name="Leger G."/>
            <person name="Thomashow L.S."/>
            <person name="Cazorla F.M."/>
            <person name="Josic D."/>
            <person name="Filion M."/>
        </authorList>
    </citation>
    <scope>NUCLEOTIDE SEQUENCE [LARGE SCALE GENOMIC DNA]</scope>
    <source>
        <strain evidence="2 3">B25</strain>
    </source>
</reference>
<evidence type="ECO:0000313" key="3">
    <source>
        <dbReference type="Proteomes" id="UP000268048"/>
    </source>
</evidence>
<accession>A0A3G7TPI5</accession>